<reference evidence="2" key="1">
    <citation type="journal article" date="2019" name="Int. J. Syst. Evol. Microbiol.">
        <title>The Global Catalogue of Microorganisms (GCM) 10K type strain sequencing project: providing services to taxonomists for standard genome sequencing and annotation.</title>
        <authorList>
            <consortium name="The Broad Institute Genomics Platform"/>
            <consortium name="The Broad Institute Genome Sequencing Center for Infectious Disease"/>
            <person name="Wu L."/>
            <person name="Ma J."/>
        </authorList>
    </citation>
    <scope>NUCLEOTIDE SEQUENCE [LARGE SCALE GENOMIC DNA]</scope>
    <source>
        <strain evidence="2">JCM 9088</strain>
    </source>
</reference>
<dbReference type="EMBL" id="BAAAUD010000020">
    <property type="protein sequence ID" value="GAA2936123.1"/>
    <property type="molecule type" value="Genomic_DNA"/>
</dbReference>
<comment type="caution">
    <text evidence="1">The sequence shown here is derived from an EMBL/GenBank/DDBJ whole genome shotgun (WGS) entry which is preliminary data.</text>
</comment>
<gene>
    <name evidence="1" type="ORF">GCM10010446_21590</name>
</gene>
<organism evidence="1 2">
    <name type="scientific">Streptomyces enissocaesilis</name>
    <dbReference type="NCBI Taxonomy" id="332589"/>
    <lineage>
        <taxon>Bacteria</taxon>
        <taxon>Bacillati</taxon>
        <taxon>Actinomycetota</taxon>
        <taxon>Actinomycetes</taxon>
        <taxon>Kitasatosporales</taxon>
        <taxon>Streptomycetaceae</taxon>
        <taxon>Streptomyces</taxon>
        <taxon>Streptomyces rochei group</taxon>
    </lineage>
</organism>
<sequence>MPASAARSAAIRTPRASDVLVWRSWAPAAGAVTAPASKVPAMRVPAEPSAAVRLKWCLPL</sequence>
<proteinExistence type="predicted"/>
<name>A0ABP6JLY7_9ACTN</name>
<keyword evidence="2" id="KW-1185">Reference proteome</keyword>
<evidence type="ECO:0000313" key="2">
    <source>
        <dbReference type="Proteomes" id="UP001500403"/>
    </source>
</evidence>
<evidence type="ECO:0000313" key="1">
    <source>
        <dbReference type="EMBL" id="GAA2936123.1"/>
    </source>
</evidence>
<dbReference type="Proteomes" id="UP001500403">
    <property type="component" value="Unassembled WGS sequence"/>
</dbReference>
<accession>A0ABP6JLY7</accession>
<protein>
    <submittedName>
        <fullName evidence="1">Uncharacterized protein</fullName>
    </submittedName>
</protein>